<evidence type="ECO:0000313" key="2">
    <source>
        <dbReference type="EMBL" id="KAG8226552.1"/>
    </source>
</evidence>
<keyword evidence="3" id="KW-1185">Reference proteome</keyword>
<dbReference type="OrthoDB" id="6775764at2759"/>
<feature type="compositionally biased region" description="Basic and acidic residues" evidence="1">
    <location>
        <begin position="1"/>
        <end position="15"/>
    </location>
</feature>
<feature type="compositionally biased region" description="Acidic residues" evidence="1">
    <location>
        <begin position="61"/>
        <end position="71"/>
    </location>
</feature>
<dbReference type="Proteomes" id="UP000792457">
    <property type="component" value="Unassembled WGS sequence"/>
</dbReference>
<name>A0A8K0NYM6_LADFU</name>
<comment type="caution">
    <text evidence="2">The sequence shown here is derived from an EMBL/GenBank/DDBJ whole genome shotgun (WGS) entry which is preliminary data.</text>
</comment>
<reference evidence="2" key="2">
    <citation type="submission" date="2017-10" db="EMBL/GenBank/DDBJ databases">
        <title>Ladona fulva Genome sequencing and assembly.</title>
        <authorList>
            <person name="Murali S."/>
            <person name="Richards S."/>
            <person name="Bandaranaike D."/>
            <person name="Bellair M."/>
            <person name="Blankenburg K."/>
            <person name="Chao H."/>
            <person name="Dinh H."/>
            <person name="Doddapaneni H."/>
            <person name="Dugan-Rocha S."/>
            <person name="Elkadiri S."/>
            <person name="Gnanaolivu R."/>
            <person name="Hernandez B."/>
            <person name="Skinner E."/>
            <person name="Javaid M."/>
            <person name="Lee S."/>
            <person name="Li M."/>
            <person name="Ming W."/>
            <person name="Munidasa M."/>
            <person name="Muniz J."/>
            <person name="Nguyen L."/>
            <person name="Hughes D."/>
            <person name="Osuji N."/>
            <person name="Pu L.-L."/>
            <person name="Puazo M."/>
            <person name="Qu C."/>
            <person name="Quiroz J."/>
            <person name="Raj R."/>
            <person name="Weissenberger G."/>
            <person name="Xin Y."/>
            <person name="Zou X."/>
            <person name="Han Y."/>
            <person name="Worley K."/>
            <person name="Muzny D."/>
            <person name="Gibbs R."/>
        </authorList>
    </citation>
    <scope>NUCLEOTIDE SEQUENCE</scope>
    <source>
        <strain evidence="2">Sampled in the wild</strain>
    </source>
</reference>
<feature type="region of interest" description="Disordered" evidence="1">
    <location>
        <begin position="1"/>
        <end position="130"/>
    </location>
</feature>
<evidence type="ECO:0000313" key="3">
    <source>
        <dbReference type="Proteomes" id="UP000792457"/>
    </source>
</evidence>
<proteinExistence type="predicted"/>
<sequence>MLMVHGERQRRDKATADIVHAVPDAGAGEGVPLQPVPDSEAADRDRTRPLPHGETDKDLVPEQEDEVEEGAQDGQYEHRYLPDAPALPAGRSRLSPPAPPPFLAGPPSPAIPPPPTTPAPFLPFGKPWRR</sequence>
<feature type="compositionally biased region" description="Basic and acidic residues" evidence="1">
    <location>
        <begin position="41"/>
        <end position="60"/>
    </location>
</feature>
<dbReference type="EMBL" id="KZ308287">
    <property type="protein sequence ID" value="KAG8226552.1"/>
    <property type="molecule type" value="Genomic_DNA"/>
</dbReference>
<evidence type="ECO:0000256" key="1">
    <source>
        <dbReference type="SAM" id="MobiDB-lite"/>
    </source>
</evidence>
<protein>
    <submittedName>
        <fullName evidence="2">Uncharacterized protein</fullName>
    </submittedName>
</protein>
<accession>A0A8K0NYM6</accession>
<reference evidence="2" key="1">
    <citation type="submission" date="2013-04" db="EMBL/GenBank/DDBJ databases">
        <authorList>
            <person name="Qu J."/>
            <person name="Murali S.C."/>
            <person name="Bandaranaike D."/>
            <person name="Bellair M."/>
            <person name="Blankenburg K."/>
            <person name="Chao H."/>
            <person name="Dinh H."/>
            <person name="Doddapaneni H."/>
            <person name="Downs B."/>
            <person name="Dugan-Rocha S."/>
            <person name="Elkadiri S."/>
            <person name="Gnanaolivu R.D."/>
            <person name="Hernandez B."/>
            <person name="Javaid M."/>
            <person name="Jayaseelan J.C."/>
            <person name="Lee S."/>
            <person name="Li M."/>
            <person name="Ming W."/>
            <person name="Munidasa M."/>
            <person name="Muniz J."/>
            <person name="Nguyen L."/>
            <person name="Ongeri F."/>
            <person name="Osuji N."/>
            <person name="Pu L.-L."/>
            <person name="Puazo M."/>
            <person name="Qu C."/>
            <person name="Quiroz J."/>
            <person name="Raj R."/>
            <person name="Weissenberger G."/>
            <person name="Xin Y."/>
            <person name="Zou X."/>
            <person name="Han Y."/>
            <person name="Richards S."/>
            <person name="Worley K."/>
            <person name="Muzny D."/>
            <person name="Gibbs R."/>
        </authorList>
    </citation>
    <scope>NUCLEOTIDE SEQUENCE</scope>
    <source>
        <strain evidence="2">Sampled in the wild</strain>
    </source>
</reference>
<dbReference type="AlphaFoldDB" id="A0A8K0NYM6"/>
<gene>
    <name evidence="2" type="ORF">J437_LFUL000635</name>
</gene>
<organism evidence="2 3">
    <name type="scientific">Ladona fulva</name>
    <name type="common">Scarce chaser dragonfly</name>
    <name type="synonym">Libellula fulva</name>
    <dbReference type="NCBI Taxonomy" id="123851"/>
    <lineage>
        <taxon>Eukaryota</taxon>
        <taxon>Metazoa</taxon>
        <taxon>Ecdysozoa</taxon>
        <taxon>Arthropoda</taxon>
        <taxon>Hexapoda</taxon>
        <taxon>Insecta</taxon>
        <taxon>Pterygota</taxon>
        <taxon>Palaeoptera</taxon>
        <taxon>Odonata</taxon>
        <taxon>Epiprocta</taxon>
        <taxon>Anisoptera</taxon>
        <taxon>Libelluloidea</taxon>
        <taxon>Libellulidae</taxon>
        <taxon>Ladona</taxon>
    </lineage>
</organism>
<feature type="compositionally biased region" description="Pro residues" evidence="1">
    <location>
        <begin position="96"/>
        <end position="121"/>
    </location>
</feature>